<keyword evidence="5" id="KW-1005">Bacterial flagellum biogenesis</keyword>
<keyword evidence="6" id="KW-0653">Protein transport</keyword>
<keyword evidence="8" id="KW-0175">Coiled coil</keyword>
<comment type="similarity">
    <text evidence="2">Belongs to the FliH family.</text>
</comment>
<dbReference type="InterPro" id="IPR018035">
    <property type="entry name" value="Flagellar_FliH/T3SS_HrpE"/>
</dbReference>
<feature type="region of interest" description="Disordered" evidence="9">
    <location>
        <begin position="1"/>
        <end position="38"/>
    </location>
</feature>
<accession>A0ABQ5X714</accession>
<comment type="caution">
    <text evidence="11">The sequence shown here is derived from an EMBL/GenBank/DDBJ whole genome shotgun (WGS) entry which is preliminary data.</text>
</comment>
<evidence type="ECO:0000256" key="8">
    <source>
        <dbReference type="SAM" id="Coils"/>
    </source>
</evidence>
<dbReference type="PANTHER" id="PTHR34982:SF1">
    <property type="entry name" value="FLAGELLAR ASSEMBLY PROTEIN FLIH"/>
    <property type="match status" value="1"/>
</dbReference>
<evidence type="ECO:0000256" key="6">
    <source>
        <dbReference type="ARBA" id="ARBA00022927"/>
    </source>
</evidence>
<evidence type="ECO:0000256" key="9">
    <source>
        <dbReference type="SAM" id="MobiDB-lite"/>
    </source>
</evidence>
<organism evidence="11 12">
    <name type="scientific">Dyella flagellata</name>
    <dbReference type="NCBI Taxonomy" id="1867833"/>
    <lineage>
        <taxon>Bacteria</taxon>
        <taxon>Pseudomonadati</taxon>
        <taxon>Pseudomonadota</taxon>
        <taxon>Gammaproteobacteria</taxon>
        <taxon>Lysobacterales</taxon>
        <taxon>Rhodanobacteraceae</taxon>
        <taxon>Dyella</taxon>
    </lineage>
</organism>
<evidence type="ECO:0000256" key="7">
    <source>
        <dbReference type="ARBA" id="ARBA00023225"/>
    </source>
</evidence>
<dbReference type="Proteomes" id="UP001156627">
    <property type="component" value="Unassembled WGS sequence"/>
</dbReference>
<name>A0ABQ5X714_9GAMM</name>
<keyword evidence="12" id="KW-1185">Reference proteome</keyword>
<gene>
    <name evidence="11" type="ORF">GCM10007898_00470</name>
</gene>
<evidence type="ECO:0000313" key="12">
    <source>
        <dbReference type="Proteomes" id="UP001156627"/>
    </source>
</evidence>
<evidence type="ECO:0000256" key="3">
    <source>
        <dbReference type="ARBA" id="ARBA00016507"/>
    </source>
</evidence>
<proteinExistence type="inferred from homology"/>
<reference evidence="12" key="1">
    <citation type="journal article" date="2019" name="Int. J. Syst. Evol. Microbiol.">
        <title>The Global Catalogue of Microorganisms (GCM) 10K type strain sequencing project: providing services to taxonomists for standard genome sequencing and annotation.</title>
        <authorList>
            <consortium name="The Broad Institute Genomics Platform"/>
            <consortium name="The Broad Institute Genome Sequencing Center for Infectious Disease"/>
            <person name="Wu L."/>
            <person name="Ma J."/>
        </authorList>
    </citation>
    <scope>NUCLEOTIDE SEQUENCE [LARGE SCALE GENOMIC DNA]</scope>
    <source>
        <strain evidence="12">NBRC 111981</strain>
    </source>
</reference>
<evidence type="ECO:0000313" key="11">
    <source>
        <dbReference type="EMBL" id="GLQ86481.1"/>
    </source>
</evidence>
<feature type="compositionally biased region" description="Basic and acidic residues" evidence="9">
    <location>
        <begin position="53"/>
        <end position="66"/>
    </location>
</feature>
<keyword evidence="7" id="KW-1006">Bacterial flagellum protein export</keyword>
<protein>
    <recommendedName>
        <fullName evidence="3">Flagellar assembly protein FliH</fullName>
    </recommendedName>
</protein>
<feature type="coiled-coil region" evidence="8">
    <location>
        <begin position="68"/>
        <end position="105"/>
    </location>
</feature>
<feature type="domain" description="Flagellar assembly protein FliH/Type III secretion system HrpE" evidence="10">
    <location>
        <begin position="87"/>
        <end position="201"/>
    </location>
</feature>
<evidence type="ECO:0000256" key="2">
    <source>
        <dbReference type="ARBA" id="ARBA00006602"/>
    </source>
</evidence>
<dbReference type="Pfam" id="PF02108">
    <property type="entry name" value="FliH"/>
    <property type="match status" value="1"/>
</dbReference>
<evidence type="ECO:0000259" key="10">
    <source>
        <dbReference type="Pfam" id="PF02108"/>
    </source>
</evidence>
<dbReference type="PANTHER" id="PTHR34982">
    <property type="entry name" value="YOP PROTEINS TRANSLOCATION PROTEIN L"/>
    <property type="match status" value="1"/>
</dbReference>
<sequence>MIRRLQQHGLRESAAPRSISNAKAPAPSLAEIPPQPDELDVQAYREGYAEGFKAGEEDGRREAEQFHQAWEQETRQRLEEEHRALRQEREQLAALAASLQKQLRAQGDAMEQLAFELALSSLARVAGSMQQDGELMRRLCRQMAEDYRGKALKLEVSPTDSGHLPERIEGLELVVEHNLSAGQCRLVTERGYAETSLAHRLSVIYSAMLETLGLESRA</sequence>
<evidence type="ECO:0000256" key="5">
    <source>
        <dbReference type="ARBA" id="ARBA00022795"/>
    </source>
</evidence>
<evidence type="ECO:0000256" key="1">
    <source>
        <dbReference type="ARBA" id="ARBA00003041"/>
    </source>
</evidence>
<comment type="function">
    <text evidence="1">Needed for flagellar regrowth and assembly.</text>
</comment>
<dbReference type="RefSeq" id="WP_284329863.1">
    <property type="nucleotide sequence ID" value="NZ_BSOA01000001.1"/>
</dbReference>
<keyword evidence="4" id="KW-0813">Transport</keyword>
<dbReference type="EMBL" id="BSOA01000001">
    <property type="protein sequence ID" value="GLQ86481.1"/>
    <property type="molecule type" value="Genomic_DNA"/>
</dbReference>
<dbReference type="InterPro" id="IPR051472">
    <property type="entry name" value="T3SS_Stator/FliH"/>
</dbReference>
<feature type="region of interest" description="Disordered" evidence="9">
    <location>
        <begin position="47"/>
        <end position="66"/>
    </location>
</feature>
<evidence type="ECO:0000256" key="4">
    <source>
        <dbReference type="ARBA" id="ARBA00022448"/>
    </source>
</evidence>